<reference evidence="2 3" key="1">
    <citation type="journal article" date="2014" name="BMC Genomics">
        <title>Comparison of environmental and isolate Sulfobacillus genomes reveals diverse carbon, sulfur, nitrogen, and hydrogen metabolisms.</title>
        <authorList>
            <person name="Justice N.B."/>
            <person name="Norman A."/>
            <person name="Brown C.T."/>
            <person name="Singh A."/>
            <person name="Thomas B.C."/>
            <person name="Banfield J.F."/>
        </authorList>
    </citation>
    <scope>NUCLEOTIDE SEQUENCE [LARGE SCALE GENOMIC DNA]</scope>
    <source>
        <strain evidence="2">AMDSBA1</strain>
    </source>
</reference>
<proteinExistence type="predicted"/>
<dbReference type="Proteomes" id="UP000242699">
    <property type="component" value="Unassembled WGS sequence"/>
</dbReference>
<accession>A0A2T2X9P2</accession>
<dbReference type="EMBL" id="PXYT01000004">
    <property type="protein sequence ID" value="PSR31168.1"/>
    <property type="molecule type" value="Genomic_DNA"/>
</dbReference>
<comment type="caution">
    <text evidence="2">The sequence shown here is derived from an EMBL/GenBank/DDBJ whole genome shotgun (WGS) entry which is preliminary data.</text>
</comment>
<sequence>MDENERLSAKSVQTDGCDRVNDTEFVRELYDAILNAGCLGEVRVRFEDSKDEIPGERWPSKSWEWTVLGDRVFWFLQICDHRQPIQGRLYQLDAMHNFFPWARELGMTTSQRIAEFVGVLVTAMDAQELGQHEAAANPDWAQRGEFFNPWAGRLVFHDPSYDAQPVMAKNQFLELLYDCLRARQHENRVPWRKVNPRLPSRDRLHPRQPHFQDTWHWKLQGSREHWWLEIVDPRFPGAEYPYRIAQDDPAFFETAQNLHLVDDRETFIEVGLITPMEEQDLGQVQAKAAYDQGATSDNPPWVHTEDHG</sequence>
<name>A0A2T2X9P2_9FIRM</name>
<organism evidence="2 3">
    <name type="scientific">Sulfobacillus benefaciens</name>
    <dbReference type="NCBI Taxonomy" id="453960"/>
    <lineage>
        <taxon>Bacteria</taxon>
        <taxon>Bacillati</taxon>
        <taxon>Bacillota</taxon>
        <taxon>Clostridia</taxon>
        <taxon>Eubacteriales</taxon>
        <taxon>Clostridiales Family XVII. Incertae Sedis</taxon>
        <taxon>Sulfobacillus</taxon>
    </lineage>
</organism>
<feature type="region of interest" description="Disordered" evidence="1">
    <location>
        <begin position="288"/>
        <end position="308"/>
    </location>
</feature>
<gene>
    <name evidence="2" type="ORF">C7B43_03460</name>
</gene>
<evidence type="ECO:0000313" key="2">
    <source>
        <dbReference type="EMBL" id="PSR31168.1"/>
    </source>
</evidence>
<protein>
    <submittedName>
        <fullName evidence="2">Uncharacterized protein</fullName>
    </submittedName>
</protein>
<dbReference type="AlphaFoldDB" id="A0A2T2X9P2"/>
<evidence type="ECO:0000256" key="1">
    <source>
        <dbReference type="SAM" id="MobiDB-lite"/>
    </source>
</evidence>
<evidence type="ECO:0000313" key="3">
    <source>
        <dbReference type="Proteomes" id="UP000242699"/>
    </source>
</evidence>